<gene>
    <name evidence="5" type="ORF">METZ01_LOCUS220205</name>
</gene>
<keyword evidence="3" id="KW-0456">Lyase</keyword>
<protein>
    <recommendedName>
        <fullName evidence="4">Pyruvate carboxyltransferase domain-containing protein</fullName>
    </recommendedName>
</protein>
<evidence type="ECO:0000313" key="5">
    <source>
        <dbReference type="EMBL" id="SVB67351.1"/>
    </source>
</evidence>
<evidence type="ECO:0000256" key="2">
    <source>
        <dbReference type="ARBA" id="ARBA00022723"/>
    </source>
</evidence>
<evidence type="ECO:0000256" key="3">
    <source>
        <dbReference type="ARBA" id="ARBA00023239"/>
    </source>
</evidence>
<feature type="non-terminal residue" evidence="5">
    <location>
        <position position="1"/>
    </location>
</feature>
<accession>A0A382FZJ6</accession>
<dbReference type="GO" id="GO:0046951">
    <property type="term" value="P:ketone body biosynthetic process"/>
    <property type="evidence" value="ECO:0007669"/>
    <property type="project" value="TreeGrafter"/>
</dbReference>
<dbReference type="InterPro" id="IPR013785">
    <property type="entry name" value="Aldolase_TIM"/>
</dbReference>
<dbReference type="PROSITE" id="PS50991">
    <property type="entry name" value="PYR_CT"/>
    <property type="match status" value="1"/>
</dbReference>
<dbReference type="Pfam" id="PF00682">
    <property type="entry name" value="HMGL-like"/>
    <property type="match status" value="1"/>
</dbReference>
<dbReference type="Gene3D" id="3.20.20.70">
    <property type="entry name" value="Aldolase class I"/>
    <property type="match status" value="1"/>
</dbReference>
<evidence type="ECO:0000259" key="4">
    <source>
        <dbReference type="PROSITE" id="PS50991"/>
    </source>
</evidence>
<sequence>QIGLERAHSVGIKKIETSLSISESYSQKNMGLSVKDAQIQIMEIVSNAKKAKMDIRAGLQCVWGCAYEQKPKLSRILKLFENLLKTKVDVICLADSIGGAKPKEIEIVLENIIKTFPEVNIALHLHINRFQMENITLAVDMGVNQFDTSFGGIGGSPFMKNSKGNIATEETVDILNNLGIRSGIDIVSLAKASRFFDRIIDSAYFHGKLYKLLGE</sequence>
<dbReference type="PANTHER" id="PTHR42738:SF7">
    <property type="entry name" value="HYDROXYMETHYLGLUTARYL-COA LYASE"/>
    <property type="match status" value="1"/>
</dbReference>
<feature type="domain" description="Pyruvate carboxyltransferase" evidence="4">
    <location>
        <begin position="1"/>
        <end position="190"/>
    </location>
</feature>
<name>A0A382FZJ6_9ZZZZ</name>
<reference evidence="5" key="1">
    <citation type="submission" date="2018-05" db="EMBL/GenBank/DDBJ databases">
        <authorList>
            <person name="Lanie J.A."/>
            <person name="Ng W.-L."/>
            <person name="Kazmierczak K.M."/>
            <person name="Andrzejewski T.M."/>
            <person name="Davidsen T.M."/>
            <person name="Wayne K.J."/>
            <person name="Tettelin H."/>
            <person name="Glass J.I."/>
            <person name="Rusch D."/>
            <person name="Podicherti R."/>
            <person name="Tsui H.-C.T."/>
            <person name="Winkler M.E."/>
        </authorList>
    </citation>
    <scope>NUCLEOTIDE SEQUENCE</scope>
</reference>
<dbReference type="InterPro" id="IPR043594">
    <property type="entry name" value="HMGL"/>
</dbReference>
<dbReference type="GO" id="GO:0004419">
    <property type="term" value="F:hydroxymethylglutaryl-CoA lyase activity"/>
    <property type="evidence" value="ECO:0007669"/>
    <property type="project" value="TreeGrafter"/>
</dbReference>
<dbReference type="GO" id="GO:0046872">
    <property type="term" value="F:metal ion binding"/>
    <property type="evidence" value="ECO:0007669"/>
    <property type="project" value="UniProtKB-KW"/>
</dbReference>
<dbReference type="SUPFAM" id="SSF51569">
    <property type="entry name" value="Aldolase"/>
    <property type="match status" value="1"/>
</dbReference>
<organism evidence="5">
    <name type="scientific">marine metagenome</name>
    <dbReference type="NCBI Taxonomy" id="408172"/>
    <lineage>
        <taxon>unclassified sequences</taxon>
        <taxon>metagenomes</taxon>
        <taxon>ecological metagenomes</taxon>
    </lineage>
</organism>
<dbReference type="GO" id="GO:0006552">
    <property type="term" value="P:L-leucine catabolic process"/>
    <property type="evidence" value="ECO:0007669"/>
    <property type="project" value="TreeGrafter"/>
</dbReference>
<comment type="similarity">
    <text evidence="1">Belongs to the HMG-CoA lyase family.</text>
</comment>
<evidence type="ECO:0000256" key="1">
    <source>
        <dbReference type="ARBA" id="ARBA00009405"/>
    </source>
</evidence>
<dbReference type="PANTHER" id="PTHR42738">
    <property type="entry name" value="HYDROXYMETHYLGLUTARYL-COA LYASE"/>
    <property type="match status" value="1"/>
</dbReference>
<dbReference type="AlphaFoldDB" id="A0A382FZJ6"/>
<dbReference type="EMBL" id="UINC01052240">
    <property type="protein sequence ID" value="SVB67351.1"/>
    <property type="molecule type" value="Genomic_DNA"/>
</dbReference>
<dbReference type="InterPro" id="IPR000891">
    <property type="entry name" value="PYR_CT"/>
</dbReference>
<proteinExistence type="inferred from homology"/>
<keyword evidence="2" id="KW-0479">Metal-binding</keyword>